<sequence>MLTEKQEAVLDYLRDYQHREGVPPSTRQISKHFGFTSQTSAVQHLRALAKRGLVEQLVHGSWGVKSREIQTHFAEVHVYGSIPAGYADLREQQTLETVSIDPALFGLSPRKKYWALVVSGDSMIDAHIVDGDLALLETREPKPGDIIAALIDGETTTLKRYVLEKGRAILRAANPRFADIKPDRLESQGVLVGLIGRGKR</sequence>
<protein>
    <submittedName>
        <fullName evidence="12">Repressor LexA</fullName>
    </submittedName>
</protein>
<dbReference type="CDD" id="cd06529">
    <property type="entry name" value="S24_LexA-like"/>
    <property type="match status" value="1"/>
</dbReference>
<evidence type="ECO:0000256" key="8">
    <source>
        <dbReference type="ARBA" id="ARBA00023204"/>
    </source>
</evidence>
<dbReference type="GO" id="GO:0045892">
    <property type="term" value="P:negative regulation of DNA-templated transcription"/>
    <property type="evidence" value="ECO:0007669"/>
    <property type="project" value="InterPro"/>
</dbReference>
<dbReference type="Gene3D" id="1.10.10.10">
    <property type="entry name" value="Winged helix-like DNA-binding domain superfamily/Winged helix DNA-binding domain"/>
    <property type="match status" value="1"/>
</dbReference>
<dbReference type="SUPFAM" id="SSF46785">
    <property type="entry name" value="Winged helix' DNA-binding domain"/>
    <property type="match status" value="1"/>
</dbReference>
<dbReference type="InterPro" id="IPR036390">
    <property type="entry name" value="WH_DNA-bd_sf"/>
</dbReference>
<evidence type="ECO:0000256" key="4">
    <source>
        <dbReference type="ARBA" id="ARBA00022801"/>
    </source>
</evidence>
<dbReference type="Pfam" id="PF01726">
    <property type="entry name" value="LexA_DNA_bind"/>
    <property type="match status" value="1"/>
</dbReference>
<dbReference type="InterPro" id="IPR006199">
    <property type="entry name" value="LexA_DNA-bd_dom"/>
</dbReference>
<evidence type="ECO:0000256" key="9">
    <source>
        <dbReference type="ARBA" id="ARBA00023236"/>
    </source>
</evidence>
<dbReference type="Proteomes" id="UP000217265">
    <property type="component" value="Chromosome"/>
</dbReference>
<evidence type="ECO:0000256" key="5">
    <source>
        <dbReference type="ARBA" id="ARBA00023015"/>
    </source>
</evidence>
<dbReference type="GO" id="GO:0004252">
    <property type="term" value="F:serine-type endopeptidase activity"/>
    <property type="evidence" value="ECO:0007669"/>
    <property type="project" value="InterPro"/>
</dbReference>
<dbReference type="GO" id="GO:0006508">
    <property type="term" value="P:proteolysis"/>
    <property type="evidence" value="ECO:0007669"/>
    <property type="project" value="InterPro"/>
</dbReference>
<evidence type="ECO:0000256" key="1">
    <source>
        <dbReference type="ARBA" id="ARBA00022491"/>
    </source>
</evidence>
<dbReference type="Pfam" id="PF00717">
    <property type="entry name" value="Peptidase_S24"/>
    <property type="match status" value="1"/>
</dbReference>
<evidence type="ECO:0000259" key="11">
    <source>
        <dbReference type="Pfam" id="PF01726"/>
    </source>
</evidence>
<keyword evidence="8" id="KW-0234">DNA repair</keyword>
<keyword evidence="13" id="KW-1185">Reference proteome</keyword>
<dbReference type="GO" id="GO:0009432">
    <property type="term" value="P:SOS response"/>
    <property type="evidence" value="ECO:0007669"/>
    <property type="project" value="UniProtKB-KW"/>
</dbReference>
<dbReference type="SUPFAM" id="SSF51306">
    <property type="entry name" value="LexA/Signal peptidase"/>
    <property type="match status" value="1"/>
</dbReference>
<feature type="domain" description="Peptidase S24/S26A/S26B/S26C" evidence="10">
    <location>
        <begin position="78"/>
        <end position="190"/>
    </location>
</feature>
<evidence type="ECO:0000313" key="13">
    <source>
        <dbReference type="Proteomes" id="UP000217265"/>
    </source>
</evidence>
<name>A0A290Q8K4_9BACT</name>
<keyword evidence="2" id="KW-0235">DNA replication</keyword>
<keyword evidence="1" id="KW-0678">Repressor</keyword>
<dbReference type="AlphaFoldDB" id="A0A290Q8K4"/>
<evidence type="ECO:0000313" key="12">
    <source>
        <dbReference type="EMBL" id="ATC63510.1"/>
    </source>
</evidence>
<dbReference type="OrthoDB" id="9802364at2"/>
<keyword evidence="7" id="KW-0804">Transcription</keyword>
<dbReference type="GO" id="GO:0006281">
    <property type="term" value="P:DNA repair"/>
    <property type="evidence" value="ECO:0007669"/>
    <property type="project" value="UniProtKB-KW"/>
</dbReference>
<evidence type="ECO:0000256" key="7">
    <source>
        <dbReference type="ARBA" id="ARBA00023163"/>
    </source>
</evidence>
<dbReference type="InterPro" id="IPR036388">
    <property type="entry name" value="WH-like_DNA-bd_sf"/>
</dbReference>
<dbReference type="PANTHER" id="PTHR33516:SF2">
    <property type="entry name" value="LEXA REPRESSOR-RELATED"/>
    <property type="match status" value="1"/>
</dbReference>
<feature type="domain" description="LexA repressor DNA-binding" evidence="11">
    <location>
        <begin position="2"/>
        <end position="56"/>
    </location>
</feature>
<evidence type="ECO:0000256" key="6">
    <source>
        <dbReference type="ARBA" id="ARBA00023125"/>
    </source>
</evidence>
<dbReference type="GO" id="GO:0003677">
    <property type="term" value="F:DNA binding"/>
    <property type="evidence" value="ECO:0007669"/>
    <property type="project" value="UniProtKB-KW"/>
</dbReference>
<dbReference type="PANTHER" id="PTHR33516">
    <property type="entry name" value="LEXA REPRESSOR"/>
    <property type="match status" value="1"/>
</dbReference>
<evidence type="ECO:0000256" key="2">
    <source>
        <dbReference type="ARBA" id="ARBA00022705"/>
    </source>
</evidence>
<dbReference type="GO" id="GO:0006260">
    <property type="term" value="P:DNA replication"/>
    <property type="evidence" value="ECO:0007669"/>
    <property type="project" value="UniProtKB-KW"/>
</dbReference>
<dbReference type="NCBIfam" id="TIGR00498">
    <property type="entry name" value="lexA"/>
    <property type="match status" value="1"/>
</dbReference>
<keyword evidence="9" id="KW-0742">SOS response</keyword>
<dbReference type="EMBL" id="CP023344">
    <property type="protein sequence ID" value="ATC63510.1"/>
    <property type="molecule type" value="Genomic_DNA"/>
</dbReference>
<reference evidence="12 13" key="1">
    <citation type="submission" date="2017-09" db="EMBL/GenBank/DDBJ databases">
        <title>Complete genome sequence of Verrucomicrobial strain HZ-65, isolated from freshwater.</title>
        <authorList>
            <person name="Choi A."/>
        </authorList>
    </citation>
    <scope>NUCLEOTIDE SEQUENCE [LARGE SCALE GENOMIC DNA]</scope>
    <source>
        <strain evidence="12 13">HZ-65</strain>
    </source>
</reference>
<dbReference type="KEGG" id="vbh:CMV30_05820"/>
<keyword evidence="4" id="KW-0378">Hydrolase</keyword>
<proteinExistence type="predicted"/>
<keyword evidence="5" id="KW-0805">Transcription regulation</keyword>
<dbReference type="RefSeq" id="WP_096055142.1">
    <property type="nucleotide sequence ID" value="NZ_CP023344.1"/>
</dbReference>
<organism evidence="12 13">
    <name type="scientific">Nibricoccus aquaticus</name>
    <dbReference type="NCBI Taxonomy" id="2576891"/>
    <lineage>
        <taxon>Bacteria</taxon>
        <taxon>Pseudomonadati</taxon>
        <taxon>Verrucomicrobiota</taxon>
        <taxon>Opitutia</taxon>
        <taxon>Opitutales</taxon>
        <taxon>Opitutaceae</taxon>
        <taxon>Nibricoccus</taxon>
    </lineage>
</organism>
<accession>A0A290Q8K4</accession>
<dbReference type="InterPro" id="IPR039418">
    <property type="entry name" value="LexA-like"/>
</dbReference>
<dbReference type="InterPro" id="IPR050077">
    <property type="entry name" value="LexA_repressor"/>
</dbReference>
<keyword evidence="3" id="KW-0227">DNA damage</keyword>
<evidence type="ECO:0000256" key="3">
    <source>
        <dbReference type="ARBA" id="ARBA00022763"/>
    </source>
</evidence>
<dbReference type="InterPro" id="IPR036286">
    <property type="entry name" value="LexA/Signal_pep-like_sf"/>
</dbReference>
<keyword evidence="6" id="KW-0238">DNA-binding</keyword>
<dbReference type="InterPro" id="IPR006200">
    <property type="entry name" value="LexA"/>
</dbReference>
<dbReference type="Gene3D" id="2.10.109.10">
    <property type="entry name" value="Umud Fragment, subunit A"/>
    <property type="match status" value="1"/>
</dbReference>
<evidence type="ECO:0000259" key="10">
    <source>
        <dbReference type="Pfam" id="PF00717"/>
    </source>
</evidence>
<gene>
    <name evidence="12" type="primary">lexA</name>
    <name evidence="12" type="ORF">CMV30_05820</name>
</gene>
<dbReference type="InterPro" id="IPR015927">
    <property type="entry name" value="Peptidase_S24_S26A/B/C"/>
</dbReference>